<reference evidence="1" key="1">
    <citation type="submission" date="2023-03" db="EMBL/GenBank/DDBJ databases">
        <title>Andean soil-derived lignocellulolytic bacterial consortium as a source of novel taxa and putative plastic-active enzymes.</title>
        <authorList>
            <person name="Diaz-Garcia L."/>
            <person name="Chuvochina M."/>
            <person name="Feuerriegel G."/>
            <person name="Bunk B."/>
            <person name="Sproer C."/>
            <person name="Streit W.R."/>
            <person name="Rodriguez L.M."/>
            <person name="Overmann J."/>
            <person name="Jimenez D.J."/>
        </authorList>
    </citation>
    <scope>NUCLEOTIDE SEQUENCE</scope>
    <source>
        <strain evidence="1">MAG 26</strain>
    </source>
</reference>
<proteinExistence type="predicted"/>
<organism evidence="1 2">
    <name type="scientific">Candidatus Andeanibacterium colombiense</name>
    <dbReference type="NCBI Taxonomy" id="3121345"/>
    <lineage>
        <taxon>Bacteria</taxon>
        <taxon>Pseudomonadati</taxon>
        <taxon>Pseudomonadota</taxon>
        <taxon>Alphaproteobacteria</taxon>
        <taxon>Sphingomonadales</taxon>
        <taxon>Sphingomonadaceae</taxon>
        <taxon>Candidatus Andeanibacterium</taxon>
    </lineage>
</organism>
<evidence type="ECO:0008006" key="3">
    <source>
        <dbReference type="Google" id="ProtNLM"/>
    </source>
</evidence>
<protein>
    <recommendedName>
        <fullName evidence="3">Addiction module component</fullName>
    </recommendedName>
</protein>
<accession>A0AAJ6BMA1</accession>
<dbReference type="EMBL" id="CP119316">
    <property type="protein sequence ID" value="WEK45892.1"/>
    <property type="molecule type" value="Genomic_DNA"/>
</dbReference>
<sequence length="74" mass="8100">MTTLEKFVAFAEALPSERRQEVEDLLADLMAAEGAEGDFTAEELAELDRRLANPNPRYADPKDIAVVSGLPAPR</sequence>
<name>A0AAJ6BMA1_9SPHN</name>
<evidence type="ECO:0000313" key="2">
    <source>
        <dbReference type="Proteomes" id="UP001218362"/>
    </source>
</evidence>
<evidence type="ECO:0000313" key="1">
    <source>
        <dbReference type="EMBL" id="WEK45892.1"/>
    </source>
</evidence>
<dbReference type="Proteomes" id="UP001218362">
    <property type="component" value="Chromosome"/>
</dbReference>
<gene>
    <name evidence="1" type="ORF">P0Y56_12770</name>
</gene>
<dbReference type="KEGG" id="acob:P0Y56_12770"/>
<dbReference type="AlphaFoldDB" id="A0AAJ6BMA1"/>